<dbReference type="InterPro" id="IPR039425">
    <property type="entry name" value="RNA_pol_sigma-70-like"/>
</dbReference>
<dbReference type="EMBL" id="JALGCL010000001">
    <property type="protein sequence ID" value="MCJ0825476.1"/>
    <property type="molecule type" value="Genomic_DNA"/>
</dbReference>
<dbReference type="SUPFAM" id="SSF88946">
    <property type="entry name" value="Sigma2 domain of RNA polymerase sigma factors"/>
    <property type="match status" value="1"/>
</dbReference>
<keyword evidence="3" id="KW-0804">Transcription</keyword>
<protein>
    <recommendedName>
        <fullName evidence="6">RNA polymerase subunit sigma-24</fullName>
    </recommendedName>
</protein>
<keyword evidence="1" id="KW-0805">Transcription regulation</keyword>
<evidence type="ECO:0008006" key="6">
    <source>
        <dbReference type="Google" id="ProtNLM"/>
    </source>
</evidence>
<evidence type="ECO:0000256" key="1">
    <source>
        <dbReference type="ARBA" id="ARBA00023015"/>
    </source>
</evidence>
<name>A0ABT0A3B5_9GAMM</name>
<keyword evidence="2" id="KW-0731">Sigma factor</keyword>
<gene>
    <name evidence="4" type="ORF">MQC88_05805</name>
</gene>
<evidence type="ECO:0000256" key="2">
    <source>
        <dbReference type="ARBA" id="ARBA00023082"/>
    </source>
</evidence>
<keyword evidence="5" id="KW-1185">Reference proteome</keyword>
<proteinExistence type="predicted"/>
<dbReference type="Gene3D" id="1.10.1740.10">
    <property type="match status" value="1"/>
</dbReference>
<dbReference type="PANTHER" id="PTHR43133:SF51">
    <property type="entry name" value="RNA POLYMERASE SIGMA FACTOR"/>
    <property type="match status" value="1"/>
</dbReference>
<dbReference type="Proteomes" id="UP001165423">
    <property type="component" value="Unassembled WGS sequence"/>
</dbReference>
<evidence type="ECO:0000313" key="5">
    <source>
        <dbReference type="Proteomes" id="UP001165423"/>
    </source>
</evidence>
<dbReference type="PANTHER" id="PTHR43133">
    <property type="entry name" value="RNA POLYMERASE ECF-TYPE SIGMA FACTO"/>
    <property type="match status" value="1"/>
</dbReference>
<dbReference type="InterPro" id="IPR013325">
    <property type="entry name" value="RNA_pol_sigma_r2"/>
</dbReference>
<accession>A0ABT0A3B5</accession>
<evidence type="ECO:0000313" key="4">
    <source>
        <dbReference type="EMBL" id="MCJ0825476.1"/>
    </source>
</evidence>
<reference evidence="4 5" key="1">
    <citation type="submission" date="2022-03" db="EMBL/GenBank/DDBJ databases">
        <title>Luteimonas soily sp. nov., a novel bacterium isolated from the soil.</title>
        <authorList>
            <person name="Zhang X."/>
        </authorList>
    </citation>
    <scope>NUCLEOTIDE SEQUENCE [LARGE SCALE GENOMIC DNA]</scope>
    <source>
        <strain evidence="4 5">50</strain>
    </source>
</reference>
<dbReference type="RefSeq" id="WP_243319852.1">
    <property type="nucleotide sequence ID" value="NZ_JALGCL010000001.1"/>
</dbReference>
<evidence type="ECO:0000256" key="3">
    <source>
        <dbReference type="ARBA" id="ARBA00023163"/>
    </source>
</evidence>
<sequence>MSRFQTTRWSLIAAAAHETPAHARPALEQLCRAYRPPVLAYIRRSGHAAIDAEDLAQAFFLRFLERGWYTDADPRRGRFRNLLLASLRHFLVDEHAREVAAKRGGGAAHDDADAVQLQADEETPEQAFDRAWLGTVLARAMARLQREWMMAGKQSQFAKLAPLLVERPDRDAVGKVADASGQRGNTVSVQVHRMRKRLRQLVRLELMQTVGDREALEEELQQLRVVLEAGA</sequence>
<comment type="caution">
    <text evidence="4">The sequence shown here is derived from an EMBL/GenBank/DDBJ whole genome shotgun (WGS) entry which is preliminary data.</text>
</comment>
<organism evidence="4 5">
    <name type="scientific">Cognatiluteimonas sedimenti</name>
    <dbReference type="NCBI Taxonomy" id="2927791"/>
    <lineage>
        <taxon>Bacteria</taxon>
        <taxon>Pseudomonadati</taxon>
        <taxon>Pseudomonadota</taxon>
        <taxon>Gammaproteobacteria</taxon>
        <taxon>Lysobacterales</taxon>
        <taxon>Lysobacteraceae</taxon>
        <taxon>Cognatiluteimonas</taxon>
    </lineage>
</organism>